<feature type="domain" description="Glycosyltransferase GT-D fold" evidence="2">
    <location>
        <begin position="112"/>
        <end position="303"/>
    </location>
</feature>
<gene>
    <name evidence="3" type="ORF">GCM10009691_06950</name>
</gene>
<sequence>MMENDEYTAPQNEDVVAQMLNLLREQNKTLKSQERLLRRNETNQSLLLEEISQLVKEIRKSAEVPADRSDVLDYFTSAALAPTLDSVWNFLSNAQLSLKATLERLATSDISFARLGDGEFKLMLSPWRNLAFQENSFELIDALENTAASSEPGLLVGLPQFMRNTNYLKLWPKIWGHLETLLNPERTYGNSHVSRPLAFKFLGESAVELWREVWRNKSVAVITGKSSRFDIVPELFDSSTSIHRIDSTPTDAFSDLHRIIQVADSSDADIFVISLGPAGTILAQLLALNGRRALDIGHLSAAYLNIFEGQSVPEKTPMSR</sequence>
<dbReference type="EMBL" id="BAAALY010000003">
    <property type="protein sequence ID" value="GAA1534022.1"/>
    <property type="molecule type" value="Genomic_DNA"/>
</dbReference>
<accession>A0ABP4M018</accession>
<evidence type="ECO:0000259" key="2">
    <source>
        <dbReference type="Pfam" id="PF08759"/>
    </source>
</evidence>
<reference evidence="4" key="1">
    <citation type="journal article" date="2019" name="Int. J. Syst. Evol. Microbiol.">
        <title>The Global Catalogue of Microorganisms (GCM) 10K type strain sequencing project: providing services to taxonomists for standard genome sequencing and annotation.</title>
        <authorList>
            <consortium name="The Broad Institute Genomics Platform"/>
            <consortium name="The Broad Institute Genome Sequencing Center for Infectious Disease"/>
            <person name="Wu L."/>
            <person name="Ma J."/>
        </authorList>
    </citation>
    <scope>NUCLEOTIDE SEQUENCE [LARGE SCALE GENOMIC DNA]</scope>
    <source>
        <strain evidence="4">JCM 13319</strain>
    </source>
</reference>
<evidence type="ECO:0000256" key="1">
    <source>
        <dbReference type="SAM" id="Coils"/>
    </source>
</evidence>
<dbReference type="InterPro" id="IPR014869">
    <property type="entry name" value="GT-D"/>
</dbReference>
<evidence type="ECO:0000313" key="3">
    <source>
        <dbReference type="EMBL" id="GAA1534022.1"/>
    </source>
</evidence>
<comment type="caution">
    <text evidence="3">The sequence shown here is derived from an EMBL/GenBank/DDBJ whole genome shotgun (WGS) entry which is preliminary data.</text>
</comment>
<protein>
    <recommendedName>
        <fullName evidence="2">Glycosyltransferase GT-D fold domain-containing protein</fullName>
    </recommendedName>
</protein>
<evidence type="ECO:0000313" key="4">
    <source>
        <dbReference type="Proteomes" id="UP001501791"/>
    </source>
</evidence>
<dbReference type="Pfam" id="PF08759">
    <property type="entry name" value="GT-D"/>
    <property type="match status" value="1"/>
</dbReference>
<proteinExistence type="predicted"/>
<dbReference type="RefSeq" id="WP_346035318.1">
    <property type="nucleotide sequence ID" value="NZ_BAAALY010000003.1"/>
</dbReference>
<name>A0ABP4M018_9MICO</name>
<organism evidence="3 4">
    <name type="scientific">Brevibacterium picturae</name>
    <dbReference type="NCBI Taxonomy" id="260553"/>
    <lineage>
        <taxon>Bacteria</taxon>
        <taxon>Bacillati</taxon>
        <taxon>Actinomycetota</taxon>
        <taxon>Actinomycetes</taxon>
        <taxon>Micrococcales</taxon>
        <taxon>Brevibacteriaceae</taxon>
        <taxon>Brevibacterium</taxon>
    </lineage>
</organism>
<feature type="coiled-coil region" evidence="1">
    <location>
        <begin position="16"/>
        <end position="43"/>
    </location>
</feature>
<keyword evidence="1" id="KW-0175">Coiled coil</keyword>
<keyword evidence="4" id="KW-1185">Reference proteome</keyword>
<dbReference type="Proteomes" id="UP001501791">
    <property type="component" value="Unassembled WGS sequence"/>
</dbReference>